<evidence type="ECO:0000256" key="1">
    <source>
        <dbReference type="SAM" id="MobiDB-lite"/>
    </source>
</evidence>
<feature type="compositionally biased region" description="Acidic residues" evidence="1">
    <location>
        <begin position="1"/>
        <end position="12"/>
    </location>
</feature>
<keyword evidence="3" id="KW-1185">Reference proteome</keyword>
<evidence type="ECO:0000313" key="2">
    <source>
        <dbReference type="EMBL" id="OBZ69818.1"/>
    </source>
</evidence>
<feature type="compositionally biased region" description="Basic residues" evidence="1">
    <location>
        <begin position="61"/>
        <end position="74"/>
    </location>
</feature>
<protein>
    <submittedName>
        <fullName evidence="2">Uncharacterized protein</fullName>
    </submittedName>
</protein>
<feature type="compositionally biased region" description="Polar residues" evidence="1">
    <location>
        <begin position="126"/>
        <end position="138"/>
    </location>
</feature>
<dbReference type="OrthoDB" id="3224221at2759"/>
<accession>A0A1C7LZB5</accession>
<name>A0A1C7LZB5_GRIFR</name>
<sequence length="404" mass="47319">MPAEEDERDEECNLPLPSPPRERGQSKEDSEPEELARLRTLMMPMLIEATKYILQEEGNSRRPKPRGERKLRRQRMNDPHFWSVTVSGSHLTSTHMLQAHVRSLFKDAYGISSDDDFLVHEPPSPRTVQAYSRSTGNGPTPEDLRLDTQGKLDSDWNQKLFHVLLQRLRQRRDEENWQLPQRSDAYFLDMIRDRAKRLRDVWRTSQPRATIDGHPETATQIEERMLLRTSTALKKARHRTRRHNFIDASSNGKKYERRASVIGSVLTAKKKEEADDVYIWEWLSSVLELLGEDGMSSEESGIEDIVNTVYRVKIMVWRRDIDRELQIIDRQRMIGTQAFSAQGSKPVPRIRSKTNPISDRAPVRGLPRAFYDDEWFQQQDEDYRSVTLTVSKEKFRWLDIAVRH</sequence>
<gene>
    <name evidence="2" type="ORF">A0H81_10346</name>
</gene>
<dbReference type="EMBL" id="LUGG01000015">
    <property type="protein sequence ID" value="OBZ69818.1"/>
    <property type="molecule type" value="Genomic_DNA"/>
</dbReference>
<evidence type="ECO:0000313" key="3">
    <source>
        <dbReference type="Proteomes" id="UP000092993"/>
    </source>
</evidence>
<dbReference type="AlphaFoldDB" id="A0A1C7LZB5"/>
<reference evidence="2 3" key="1">
    <citation type="submission" date="2016-03" db="EMBL/GenBank/DDBJ databases">
        <title>Whole genome sequencing of Grifola frondosa 9006-11.</title>
        <authorList>
            <person name="Min B."/>
            <person name="Park H."/>
            <person name="Kim J.-G."/>
            <person name="Cho H."/>
            <person name="Oh Y.-L."/>
            <person name="Kong W.-S."/>
            <person name="Choi I.-G."/>
        </authorList>
    </citation>
    <scope>NUCLEOTIDE SEQUENCE [LARGE SCALE GENOMIC DNA]</scope>
    <source>
        <strain evidence="2 3">9006-11</strain>
    </source>
</reference>
<dbReference type="OMA" id="MNDPHFW"/>
<dbReference type="Proteomes" id="UP000092993">
    <property type="component" value="Unassembled WGS sequence"/>
</dbReference>
<proteinExistence type="predicted"/>
<dbReference type="STRING" id="5627.A0A1C7LZB5"/>
<feature type="region of interest" description="Disordered" evidence="1">
    <location>
        <begin position="52"/>
        <end position="75"/>
    </location>
</feature>
<organism evidence="2 3">
    <name type="scientific">Grifola frondosa</name>
    <name type="common">Maitake</name>
    <name type="synonym">Polyporus frondosus</name>
    <dbReference type="NCBI Taxonomy" id="5627"/>
    <lineage>
        <taxon>Eukaryota</taxon>
        <taxon>Fungi</taxon>
        <taxon>Dikarya</taxon>
        <taxon>Basidiomycota</taxon>
        <taxon>Agaricomycotina</taxon>
        <taxon>Agaricomycetes</taxon>
        <taxon>Polyporales</taxon>
        <taxon>Grifolaceae</taxon>
        <taxon>Grifola</taxon>
    </lineage>
</organism>
<feature type="region of interest" description="Disordered" evidence="1">
    <location>
        <begin position="122"/>
        <end position="142"/>
    </location>
</feature>
<feature type="region of interest" description="Disordered" evidence="1">
    <location>
        <begin position="1"/>
        <end position="33"/>
    </location>
</feature>
<comment type="caution">
    <text evidence="2">The sequence shown here is derived from an EMBL/GenBank/DDBJ whole genome shotgun (WGS) entry which is preliminary data.</text>
</comment>
<feature type="compositionally biased region" description="Basic and acidic residues" evidence="1">
    <location>
        <begin position="20"/>
        <end position="33"/>
    </location>
</feature>